<evidence type="ECO:0000313" key="2">
    <source>
        <dbReference type="Proteomes" id="UP000601435"/>
    </source>
</evidence>
<dbReference type="OrthoDB" id="10584225at2759"/>
<protein>
    <submittedName>
        <fullName evidence="1">ACAD11 protein</fullName>
    </submittedName>
</protein>
<keyword evidence="2" id="KW-1185">Reference proteome</keyword>
<sequence length="52" mass="5868">ALELSDEDRRWIEAGSTAEVRAVRARKAMQRRQEEAQKAEHLLGVFGVGSEE</sequence>
<dbReference type="Proteomes" id="UP000601435">
    <property type="component" value="Unassembled WGS sequence"/>
</dbReference>
<organism evidence="1 2">
    <name type="scientific">Symbiodinium necroappetens</name>
    <dbReference type="NCBI Taxonomy" id="1628268"/>
    <lineage>
        <taxon>Eukaryota</taxon>
        <taxon>Sar</taxon>
        <taxon>Alveolata</taxon>
        <taxon>Dinophyceae</taxon>
        <taxon>Suessiales</taxon>
        <taxon>Symbiodiniaceae</taxon>
        <taxon>Symbiodinium</taxon>
    </lineage>
</organism>
<reference evidence="1" key="1">
    <citation type="submission" date="2021-02" db="EMBL/GenBank/DDBJ databases">
        <authorList>
            <person name="Dougan E. K."/>
            <person name="Rhodes N."/>
            <person name="Thang M."/>
            <person name="Chan C."/>
        </authorList>
    </citation>
    <scope>NUCLEOTIDE SEQUENCE</scope>
</reference>
<dbReference type="EMBL" id="CAJNJA010010313">
    <property type="protein sequence ID" value="CAE7256140.1"/>
    <property type="molecule type" value="Genomic_DNA"/>
</dbReference>
<proteinExistence type="predicted"/>
<name>A0A812M3K2_9DINO</name>
<dbReference type="AlphaFoldDB" id="A0A812M3K2"/>
<feature type="non-terminal residue" evidence="1">
    <location>
        <position position="52"/>
    </location>
</feature>
<gene>
    <name evidence="1" type="primary">ACAD11</name>
    <name evidence="1" type="ORF">SNEC2469_LOCUS5609</name>
</gene>
<comment type="caution">
    <text evidence="1">The sequence shown here is derived from an EMBL/GenBank/DDBJ whole genome shotgun (WGS) entry which is preliminary data.</text>
</comment>
<accession>A0A812M3K2</accession>
<evidence type="ECO:0000313" key="1">
    <source>
        <dbReference type="EMBL" id="CAE7256140.1"/>
    </source>
</evidence>